<gene>
    <name evidence="1" type="ORF">APZ16_05195</name>
</gene>
<protein>
    <recommendedName>
        <fullName evidence="3">DUF1152 domain-containing protein</fullName>
    </recommendedName>
</protein>
<dbReference type="Pfam" id="PF06626">
    <property type="entry name" value="DUF1152"/>
    <property type="match status" value="1"/>
</dbReference>
<dbReference type="STRING" id="1776334.APZ16_05195"/>
<evidence type="ECO:0000313" key="2">
    <source>
        <dbReference type="Proteomes" id="UP000074294"/>
    </source>
</evidence>
<proteinExistence type="predicted"/>
<evidence type="ECO:0000313" key="1">
    <source>
        <dbReference type="EMBL" id="KUO40580.1"/>
    </source>
</evidence>
<name>A0A147JVV6_HADYE</name>
<dbReference type="EMBL" id="LQMQ01000039">
    <property type="protein sequence ID" value="KUO40580.1"/>
    <property type="molecule type" value="Genomic_DNA"/>
</dbReference>
<organism evidence="1 2">
    <name type="scientific">Hadarchaeum yellowstonense</name>
    <dbReference type="NCBI Taxonomy" id="1776334"/>
    <lineage>
        <taxon>Archaea</taxon>
        <taxon>Methanobacteriati</taxon>
        <taxon>Candidatus Hadarchaeota</taxon>
        <taxon>Candidatus Hadarchaeia</taxon>
        <taxon>Candidatus Hadarchaeales</taxon>
        <taxon>Candidatus Hadarchaeaceae</taxon>
        <taxon>Candidatus Hadarchaeum</taxon>
    </lineage>
</organism>
<sequence length="314" mass="34407">MTKSFEALVKNARHAMVVGIGGGGDVVGAIPTSRYLRWLGIPTLLGGLTWERYVNDPEPGPRKMEEIIDIELLSPTVGLANERTRTTKGIRFTESAVAEVLREKVALIDLNQGVQGVIKGLNEAMRKLGIDLFIGIDVGGDVLGEGTEKGLHSMLADSMMLAAMANLEVPTVLGVLGCCMDGELTFEEFNRQLAKIAGYGGLLGARCLTPEDIELLERVIPHTKTESSLLAVKAARGFTGEIEIRGGRCRVLMTPMSALTFYFDTRIVYEHISKVAKDLVPTKSLEEANEVLKRARLPSELDFERSFAWKKYLK</sequence>
<dbReference type="InterPro" id="IPR010581">
    <property type="entry name" value="DUF1152"/>
</dbReference>
<comment type="caution">
    <text evidence="1">The sequence shown here is derived from an EMBL/GenBank/DDBJ whole genome shotgun (WGS) entry which is preliminary data.</text>
</comment>
<accession>A0A147JVV6</accession>
<reference evidence="1 2" key="1">
    <citation type="journal article" date="2016" name="Nat. Microbiol.">
        <title>Genomic inference of the metabolism of cosmopolitan subsurface Archaea, Hadesarchaea.</title>
        <authorList>
            <person name="Baker B.J."/>
            <person name="Saw J.H."/>
            <person name="Lind A.E."/>
            <person name="Lazar C.S."/>
            <person name="Hinrichs K.-U."/>
            <person name="Teske A.P."/>
            <person name="Ettema T.J."/>
        </authorList>
    </citation>
    <scope>NUCLEOTIDE SEQUENCE [LARGE SCALE GENOMIC DNA]</scope>
</reference>
<dbReference type="AlphaFoldDB" id="A0A147JVV6"/>
<dbReference type="Proteomes" id="UP000074294">
    <property type="component" value="Unassembled WGS sequence"/>
</dbReference>
<evidence type="ECO:0008006" key="3">
    <source>
        <dbReference type="Google" id="ProtNLM"/>
    </source>
</evidence>